<keyword evidence="2" id="KW-0732">Signal</keyword>
<keyword evidence="3" id="KW-0614">Plasmid</keyword>
<dbReference type="Proteomes" id="UP000001319">
    <property type="component" value="Plasmid pFMC"/>
</dbReference>
<dbReference type="HOGENOM" id="CLU_1352950_0_0_9"/>
<keyword evidence="1" id="KW-1133">Transmembrane helix</keyword>
<proteinExistence type="predicted"/>
<feature type="chain" id="PRO_5039447482" evidence="2">
    <location>
        <begin position="29"/>
        <end position="202"/>
    </location>
</feature>
<dbReference type="EMBL" id="AP008972">
    <property type="protein sequence ID" value="BAG09196.1"/>
    <property type="molecule type" value="Genomic_DNA"/>
</dbReference>
<name>B0S4K5_FINM2</name>
<protein>
    <submittedName>
        <fullName evidence="3">Uncharacterized protein</fullName>
    </submittedName>
</protein>
<feature type="signal peptide" evidence="2">
    <location>
        <begin position="1"/>
        <end position="28"/>
    </location>
</feature>
<accession>B0S4K5</accession>
<evidence type="ECO:0000256" key="1">
    <source>
        <dbReference type="SAM" id="Phobius"/>
    </source>
</evidence>
<reference evidence="3 4" key="1">
    <citation type="journal article" date="2008" name="DNA Res.">
        <title>Complete genome sequence of Finegoldia magna, an anaerobic opportunistic pathogen.</title>
        <authorList>
            <person name="Goto T."/>
            <person name="Yamashita A."/>
            <person name="Hirakawa H."/>
            <person name="Matsutani M."/>
            <person name="Todo K."/>
            <person name="Ohshima K."/>
            <person name="Toh H."/>
            <person name="Miyamoto K."/>
            <person name="Kuhara S."/>
            <person name="Hattori M."/>
            <person name="Shimizu T."/>
            <person name="Akimoto S."/>
        </authorList>
    </citation>
    <scope>NUCLEOTIDE SEQUENCE [LARGE SCALE GENOMIC DNA]</scope>
    <source>
        <strain evidence="4">ATCC 29328 / DSM 20472 / WAL 2508</strain>
        <plasmid evidence="3 4">pFMC</plasmid>
    </source>
</reference>
<dbReference type="KEGG" id="fma:FMG_P0147"/>
<feature type="transmembrane region" description="Helical" evidence="1">
    <location>
        <begin position="174"/>
        <end position="192"/>
    </location>
</feature>
<sequence>MFKINKKLICTVMAVTFCFSLSFSPVNKSYAKDLEKTKITEDVKNEKHKKKNDTVYHTNKIKFTATTSSGKALNSGVWVIKDKNNNVLDTFKVSKNSYIFTKTLPNGEFLFEQKTPPKGYLKDNKVVAIKTPIPVKNKGDVFEIYPKTTKEIPTESKETPKESTQIYKTGGLDLIYLLGAIALIFPIVFSIVNSKKKKVGEK</sequence>
<gene>
    <name evidence="3" type="ordered locus">FMG_P0147</name>
</gene>
<keyword evidence="1" id="KW-0472">Membrane</keyword>
<dbReference type="InterPro" id="IPR013783">
    <property type="entry name" value="Ig-like_fold"/>
</dbReference>
<organism evidence="3 4">
    <name type="scientific">Finegoldia magna (strain ATCC 29328 / DSM 20472 / WAL 2508)</name>
    <name type="common">Peptostreptococcus magnus</name>
    <dbReference type="NCBI Taxonomy" id="334413"/>
    <lineage>
        <taxon>Bacteria</taxon>
        <taxon>Bacillati</taxon>
        <taxon>Bacillota</taxon>
        <taxon>Tissierellia</taxon>
        <taxon>Tissierellales</taxon>
        <taxon>Peptoniphilaceae</taxon>
        <taxon>Finegoldia</taxon>
    </lineage>
</organism>
<dbReference type="Gene3D" id="2.60.40.10">
    <property type="entry name" value="Immunoglobulins"/>
    <property type="match status" value="1"/>
</dbReference>
<keyword evidence="4" id="KW-1185">Reference proteome</keyword>
<dbReference type="RefSeq" id="WP_012289959.1">
    <property type="nucleotide sequence ID" value="NC_010371.1"/>
</dbReference>
<geneLocation type="plasmid" evidence="3 4">
    <name>pFMC</name>
</geneLocation>
<dbReference type="AlphaFoldDB" id="B0S4K5"/>
<evidence type="ECO:0000256" key="2">
    <source>
        <dbReference type="SAM" id="SignalP"/>
    </source>
</evidence>
<keyword evidence="1" id="KW-0812">Transmembrane</keyword>
<evidence type="ECO:0000313" key="3">
    <source>
        <dbReference type="EMBL" id="BAG09196.1"/>
    </source>
</evidence>
<evidence type="ECO:0000313" key="4">
    <source>
        <dbReference type="Proteomes" id="UP000001319"/>
    </source>
</evidence>